<dbReference type="PANTHER" id="PTHR38469:SF1">
    <property type="entry name" value="PERIPLASMIC PEPTIDASE SUBFAMILY S1B"/>
    <property type="match status" value="1"/>
</dbReference>
<dbReference type="GO" id="GO:0006508">
    <property type="term" value="P:proteolysis"/>
    <property type="evidence" value="ECO:0007669"/>
    <property type="project" value="UniProtKB-KW"/>
</dbReference>
<evidence type="ECO:0000256" key="4">
    <source>
        <dbReference type="ARBA" id="ARBA00022729"/>
    </source>
</evidence>
<dbReference type="EMBL" id="JARGDL010000018">
    <property type="protein sequence ID" value="MDF1612793.1"/>
    <property type="molecule type" value="Genomic_DNA"/>
</dbReference>
<dbReference type="InterPro" id="IPR000126">
    <property type="entry name" value="V8_ser_AS"/>
</dbReference>
<dbReference type="Pfam" id="PF10459">
    <property type="entry name" value="Peptidase_S46"/>
    <property type="match status" value="1"/>
</dbReference>
<evidence type="ECO:0000256" key="7">
    <source>
        <dbReference type="SAM" id="Coils"/>
    </source>
</evidence>
<dbReference type="Gene3D" id="2.40.10.10">
    <property type="entry name" value="Trypsin-like serine proteases"/>
    <property type="match status" value="1"/>
</dbReference>
<evidence type="ECO:0000313" key="9">
    <source>
        <dbReference type="Proteomes" id="UP001221302"/>
    </source>
</evidence>
<name>A0AAE3TCU9_9BACT</name>
<accession>A0AAE3TCU9</accession>
<keyword evidence="4" id="KW-0732">Signal</keyword>
<feature type="coiled-coil region" evidence="7">
    <location>
        <begin position="349"/>
        <end position="376"/>
    </location>
</feature>
<evidence type="ECO:0000256" key="2">
    <source>
        <dbReference type="ARBA" id="ARBA00022438"/>
    </source>
</evidence>
<dbReference type="RefSeq" id="WP_321536564.1">
    <property type="nucleotide sequence ID" value="NZ_JARGDL010000018.1"/>
</dbReference>
<evidence type="ECO:0000256" key="1">
    <source>
        <dbReference type="ARBA" id="ARBA00010491"/>
    </source>
</evidence>
<comment type="caution">
    <text evidence="8">The sequence shown here is derived from an EMBL/GenBank/DDBJ whole genome shotgun (WGS) entry which is preliminary data.</text>
</comment>
<keyword evidence="5" id="KW-0378">Hydrolase</keyword>
<evidence type="ECO:0000256" key="6">
    <source>
        <dbReference type="ARBA" id="ARBA00022825"/>
    </source>
</evidence>
<dbReference type="InterPro" id="IPR009003">
    <property type="entry name" value="Peptidase_S1_PA"/>
</dbReference>
<dbReference type="SUPFAM" id="SSF50494">
    <property type="entry name" value="Trypsin-like serine proteases"/>
    <property type="match status" value="1"/>
</dbReference>
<evidence type="ECO:0000256" key="5">
    <source>
        <dbReference type="ARBA" id="ARBA00022801"/>
    </source>
</evidence>
<keyword evidence="3" id="KW-0645">Protease</keyword>
<reference evidence="8" key="1">
    <citation type="submission" date="2023-03" db="EMBL/GenBank/DDBJ databases">
        <title>Stygiobacter electus gen. nov., sp. nov., facultatively anaerobic thermotolerant bacterium of the class Ignavibacteria from a well of Yessentuki mineral water deposit.</title>
        <authorList>
            <person name="Podosokorskaya O.A."/>
            <person name="Elcheninov A.G."/>
            <person name="Petrova N.F."/>
            <person name="Zavarzina D.G."/>
            <person name="Kublanov I.V."/>
            <person name="Merkel A.Y."/>
        </authorList>
    </citation>
    <scope>NUCLEOTIDE SEQUENCE</scope>
    <source>
        <strain evidence="8">09-Me</strain>
    </source>
</reference>
<keyword evidence="6" id="KW-0720">Serine protease</keyword>
<evidence type="ECO:0000313" key="8">
    <source>
        <dbReference type="EMBL" id="MDF1612793.1"/>
    </source>
</evidence>
<dbReference type="PANTHER" id="PTHR38469">
    <property type="entry name" value="PERIPLASMIC PEPTIDASE SUBFAMILY S1B"/>
    <property type="match status" value="1"/>
</dbReference>
<dbReference type="InterPro" id="IPR019500">
    <property type="entry name" value="Pep_S46"/>
</dbReference>
<protein>
    <submittedName>
        <fullName evidence="8">S46 family peptidase</fullName>
    </submittedName>
</protein>
<dbReference type="AlphaFoldDB" id="A0AAE3TCU9"/>
<dbReference type="GO" id="GO:0008239">
    <property type="term" value="F:dipeptidyl-peptidase activity"/>
    <property type="evidence" value="ECO:0007669"/>
    <property type="project" value="InterPro"/>
</dbReference>
<keyword evidence="2" id="KW-0031">Aminopeptidase</keyword>
<evidence type="ECO:0000256" key="3">
    <source>
        <dbReference type="ARBA" id="ARBA00022670"/>
    </source>
</evidence>
<organism evidence="8 9">
    <name type="scientific">Stygiobacter electus</name>
    <dbReference type="NCBI Taxonomy" id="3032292"/>
    <lineage>
        <taxon>Bacteria</taxon>
        <taxon>Pseudomonadati</taxon>
        <taxon>Ignavibacteriota</taxon>
        <taxon>Ignavibacteria</taxon>
        <taxon>Ignavibacteriales</taxon>
        <taxon>Melioribacteraceae</taxon>
        <taxon>Stygiobacter</taxon>
    </lineage>
</organism>
<keyword evidence="7" id="KW-0175">Coiled coil</keyword>
<gene>
    <name evidence="8" type="ORF">P0M35_11575</name>
</gene>
<keyword evidence="9" id="KW-1185">Reference proteome</keyword>
<proteinExistence type="inferred from homology"/>
<comment type="similarity">
    <text evidence="1">Belongs to the peptidase S46 family.</text>
</comment>
<sequence length="728" mass="82993">MNSFHFIKKAVLFLIALITLSIFLGMISSSPDEGMYPLSEIQKVDLVKAGLKIDPKEVYNPNGISLVDALVNLSGCTGSFISENGLIITNHHCAYGSIAKASSVENNYLENGFHAKSLEEEIPASGSTVKIIDSYQDVSDEVLNTIKNISDPTERAKVLSEKLKEISDKATNEKESIVAEVAEMFAGKSYVLFKYKIIRDVRLVYAPPQSIGNFGGETDNWVWPRHTGDFSLLRAYVAKDGSSASYSKDNVPFKPKKFLKINPNGIEEGDFAFILGYPGRTFRHRPAAYLKYQQDYLLPFTSNLYDFAIKTMQDLSRDDKALKLKFASRMKGLANTMKNYQGKMKGLRKINLVEQKLNEEKELQKFINENPELKKKYGNLLSEINFVFSKIDETALADLWMRQIQNFSTTLSLANFVLNYVEEIQKPDSERKFQFQEKNLKQTLITLENLRANYNPDFEKEILMKMFLDASKFKETSRIYALDYLLEGNGSNPEDTFSEFIENKIIGSKIREKDYFDLLLKKTPDEIAKSQDELFIFTSKLRKQILQNEKENQKIEGKLNKLYGDLVDVKMEWKKTNFIPDANSTLRLTFGYIKGYNPADAVYMEPFTSIDGVIEKSLTGEEDFVIPDKLKTLYNKKDFGKYVNKKTGKLPVAMLYNMDTTGGNSGSPIFDAYGNLIGINFDRAYEATINDFAWNESYSRSIGVDIRYVLWILDKFSNAQNILKELNI</sequence>
<dbReference type="GO" id="GO:0070009">
    <property type="term" value="F:serine-type aminopeptidase activity"/>
    <property type="evidence" value="ECO:0007669"/>
    <property type="project" value="InterPro"/>
</dbReference>
<dbReference type="Proteomes" id="UP001221302">
    <property type="component" value="Unassembled WGS sequence"/>
</dbReference>
<dbReference type="PROSITE" id="PS00673">
    <property type="entry name" value="V8_SER"/>
    <property type="match status" value="1"/>
</dbReference>
<dbReference type="InterPro" id="IPR043504">
    <property type="entry name" value="Peptidase_S1_PA_chymotrypsin"/>
</dbReference>